<comment type="caution">
    <text evidence="10">The sequence shown here is derived from an EMBL/GenBank/DDBJ whole genome shotgun (WGS) entry which is preliminary data.</text>
</comment>
<evidence type="ECO:0000313" key="10">
    <source>
        <dbReference type="EMBL" id="KAF2158241.1"/>
    </source>
</evidence>
<keyword evidence="8" id="KW-0472">Membrane</keyword>
<evidence type="ECO:0000313" key="11">
    <source>
        <dbReference type="Proteomes" id="UP000799439"/>
    </source>
</evidence>
<organism evidence="10 11">
    <name type="scientific">Myriangium duriaei CBS 260.36</name>
    <dbReference type="NCBI Taxonomy" id="1168546"/>
    <lineage>
        <taxon>Eukaryota</taxon>
        <taxon>Fungi</taxon>
        <taxon>Dikarya</taxon>
        <taxon>Ascomycota</taxon>
        <taxon>Pezizomycotina</taxon>
        <taxon>Dothideomycetes</taxon>
        <taxon>Dothideomycetidae</taxon>
        <taxon>Myriangiales</taxon>
        <taxon>Myriangiaceae</taxon>
        <taxon>Myriangium</taxon>
    </lineage>
</organism>
<sequence length="487" mass="56011">MIGRPIVPFWNTSSTRVSLLLGLVFAAIYFHKIQIHDGWDIETDTSSREIFNASSIPLNFSASDWSQRGLQVKSLAKWGDHFLKHDRSNKTQFLDAIVQRYEFLEDSLTEDKIPNPWTKPFRNANDTGIVISLGTKQLRLAAHLIANLRKVLGSKLPIEIAYAGEDDLKKEEMTWLTAMGDNVKFLDLADIFPNARDDLIKGGWATKPFALLAASHPRTILVDADTIFLQKPDMLFNETPGLVDTGALFFHDRVIQGDTKRQAFMMKQFNAVKEKPSRYLDFDSLYWQGKTRQEADSGLVAMDKSRPSVFMGLVFACWLNTKAVRQAVTYKNFHGDKETFWIAMELSKAPYTFPPWYAGQIGGTSYWSVPEPGKAKEEERKEPQICSTHMLHMDLVRKDPFWFNGGIYEYKETPSRGYSELTHWWMQQGSDRTSAPRWRWVKGRACVSEPGMKPLDDRYKHVISRIIQEATYIDESFAIKFEKKHRE</sequence>
<keyword evidence="7" id="KW-1133">Transmembrane helix</keyword>
<dbReference type="EMBL" id="ML996081">
    <property type="protein sequence ID" value="KAF2158241.1"/>
    <property type="molecule type" value="Genomic_DNA"/>
</dbReference>
<dbReference type="Pfam" id="PF11051">
    <property type="entry name" value="Mannosyl_trans3"/>
    <property type="match status" value="1"/>
</dbReference>
<keyword evidence="9" id="KW-0325">Glycoprotein</keyword>
<keyword evidence="6" id="KW-0735">Signal-anchor</keyword>
<dbReference type="GO" id="GO:0000033">
    <property type="term" value="F:alpha-1,3-mannosyltransferase activity"/>
    <property type="evidence" value="ECO:0007669"/>
    <property type="project" value="TreeGrafter"/>
</dbReference>
<evidence type="ECO:0000256" key="3">
    <source>
        <dbReference type="ARBA" id="ARBA00022676"/>
    </source>
</evidence>
<dbReference type="SUPFAM" id="SSF53448">
    <property type="entry name" value="Nucleotide-diphospho-sugar transferases"/>
    <property type="match status" value="1"/>
</dbReference>
<dbReference type="InterPro" id="IPR029044">
    <property type="entry name" value="Nucleotide-diphossugar_trans"/>
</dbReference>
<dbReference type="GO" id="GO:0016020">
    <property type="term" value="C:membrane"/>
    <property type="evidence" value="ECO:0007669"/>
    <property type="project" value="UniProtKB-SubCell"/>
</dbReference>
<evidence type="ECO:0000256" key="5">
    <source>
        <dbReference type="ARBA" id="ARBA00022692"/>
    </source>
</evidence>
<dbReference type="InterPro" id="IPR022751">
    <property type="entry name" value="Alpha_mannosyltransferase"/>
</dbReference>
<dbReference type="AlphaFoldDB" id="A0A9P4JB50"/>
<evidence type="ECO:0000256" key="2">
    <source>
        <dbReference type="ARBA" id="ARBA00009105"/>
    </source>
</evidence>
<dbReference type="PANTHER" id="PTHR31392:SF1">
    <property type="entry name" value="ALPHA-1,3-MANNOSYLTRANSFERASE MNN1-RELATED"/>
    <property type="match status" value="1"/>
</dbReference>
<evidence type="ECO:0000256" key="4">
    <source>
        <dbReference type="ARBA" id="ARBA00022679"/>
    </source>
</evidence>
<proteinExistence type="inferred from homology"/>
<name>A0A9P4JB50_9PEZI</name>
<dbReference type="Proteomes" id="UP000799439">
    <property type="component" value="Unassembled WGS sequence"/>
</dbReference>
<dbReference type="GO" id="GO:0005794">
    <property type="term" value="C:Golgi apparatus"/>
    <property type="evidence" value="ECO:0007669"/>
    <property type="project" value="TreeGrafter"/>
</dbReference>
<comment type="subcellular location">
    <subcellularLocation>
        <location evidence="1">Membrane</location>
        <topology evidence="1">Single-pass type II membrane protein</topology>
    </subcellularLocation>
</comment>
<evidence type="ECO:0000256" key="7">
    <source>
        <dbReference type="ARBA" id="ARBA00022989"/>
    </source>
</evidence>
<gene>
    <name evidence="10" type="ORF">K461DRAFT_290484</name>
</gene>
<protein>
    <submittedName>
        <fullName evidence="10">Glycosyltransferase family 71 protein</fullName>
    </submittedName>
</protein>
<evidence type="ECO:0000256" key="8">
    <source>
        <dbReference type="ARBA" id="ARBA00023136"/>
    </source>
</evidence>
<comment type="similarity">
    <text evidence="2">Belongs to the MNN1/MNT family.</text>
</comment>
<dbReference type="OrthoDB" id="430354at2759"/>
<keyword evidence="4" id="KW-0808">Transferase</keyword>
<keyword evidence="5" id="KW-0812">Transmembrane</keyword>
<evidence type="ECO:0000256" key="1">
    <source>
        <dbReference type="ARBA" id="ARBA00004606"/>
    </source>
</evidence>
<keyword evidence="11" id="KW-1185">Reference proteome</keyword>
<dbReference type="PANTHER" id="PTHR31392">
    <property type="entry name" value="ALPHA-1,3-MANNOSYLTRANSFERASE MNN1-RELATED"/>
    <property type="match status" value="1"/>
</dbReference>
<dbReference type="GO" id="GO:0006493">
    <property type="term" value="P:protein O-linked glycosylation"/>
    <property type="evidence" value="ECO:0007669"/>
    <property type="project" value="TreeGrafter"/>
</dbReference>
<accession>A0A9P4JB50</accession>
<keyword evidence="3" id="KW-0328">Glycosyltransferase</keyword>
<evidence type="ECO:0000256" key="9">
    <source>
        <dbReference type="ARBA" id="ARBA00023180"/>
    </source>
</evidence>
<reference evidence="10" key="1">
    <citation type="journal article" date="2020" name="Stud. Mycol.">
        <title>101 Dothideomycetes genomes: a test case for predicting lifestyles and emergence of pathogens.</title>
        <authorList>
            <person name="Haridas S."/>
            <person name="Albert R."/>
            <person name="Binder M."/>
            <person name="Bloem J."/>
            <person name="Labutti K."/>
            <person name="Salamov A."/>
            <person name="Andreopoulos B."/>
            <person name="Baker S."/>
            <person name="Barry K."/>
            <person name="Bills G."/>
            <person name="Bluhm B."/>
            <person name="Cannon C."/>
            <person name="Castanera R."/>
            <person name="Culley D."/>
            <person name="Daum C."/>
            <person name="Ezra D."/>
            <person name="Gonzalez J."/>
            <person name="Henrissat B."/>
            <person name="Kuo A."/>
            <person name="Liang C."/>
            <person name="Lipzen A."/>
            <person name="Lutzoni F."/>
            <person name="Magnuson J."/>
            <person name="Mondo S."/>
            <person name="Nolan M."/>
            <person name="Ohm R."/>
            <person name="Pangilinan J."/>
            <person name="Park H.-J."/>
            <person name="Ramirez L."/>
            <person name="Alfaro M."/>
            <person name="Sun H."/>
            <person name="Tritt A."/>
            <person name="Yoshinaga Y."/>
            <person name="Zwiers L.-H."/>
            <person name="Turgeon B."/>
            <person name="Goodwin S."/>
            <person name="Spatafora J."/>
            <person name="Crous P."/>
            <person name="Grigoriev I."/>
        </authorList>
    </citation>
    <scope>NUCLEOTIDE SEQUENCE</scope>
    <source>
        <strain evidence="10">CBS 260.36</strain>
    </source>
</reference>
<evidence type="ECO:0000256" key="6">
    <source>
        <dbReference type="ARBA" id="ARBA00022968"/>
    </source>
</evidence>